<keyword evidence="1 2" id="KW-0378">Hydrolase</keyword>
<dbReference type="NCBIfam" id="TIGR01549">
    <property type="entry name" value="HAD-SF-IA-v1"/>
    <property type="match status" value="1"/>
</dbReference>
<proteinExistence type="predicted"/>
<dbReference type="InterPro" id="IPR006439">
    <property type="entry name" value="HAD-SF_hydro_IA"/>
</dbReference>
<dbReference type="Gene3D" id="3.40.50.1000">
    <property type="entry name" value="HAD superfamily/HAD-like"/>
    <property type="match status" value="1"/>
</dbReference>
<dbReference type="InterPro" id="IPR036412">
    <property type="entry name" value="HAD-like_sf"/>
</dbReference>
<dbReference type="Proteomes" id="UP000516160">
    <property type="component" value="Chromosome"/>
</dbReference>
<evidence type="ECO:0000313" key="2">
    <source>
        <dbReference type="EMBL" id="QNO15636.1"/>
    </source>
</evidence>
<accession>A0A7G9WAC4</accession>
<dbReference type="InterPro" id="IPR051540">
    <property type="entry name" value="S-2-haloacid_dehalogenase"/>
</dbReference>
<dbReference type="PRINTS" id="PR00413">
    <property type="entry name" value="HADHALOGNASE"/>
</dbReference>
<dbReference type="Pfam" id="PF00702">
    <property type="entry name" value="Hydrolase"/>
    <property type="match status" value="1"/>
</dbReference>
<dbReference type="SFLD" id="SFLDS00003">
    <property type="entry name" value="Haloacid_Dehalogenase"/>
    <property type="match status" value="1"/>
</dbReference>
<dbReference type="SFLD" id="SFLDG01129">
    <property type="entry name" value="C1.5:_HAD__Beta-PGM__Phosphata"/>
    <property type="match status" value="1"/>
</dbReference>
<dbReference type="RefSeq" id="WP_213166044.1">
    <property type="nucleotide sequence ID" value="NZ_CP058559.1"/>
</dbReference>
<dbReference type="PANTHER" id="PTHR43316:SF3">
    <property type="entry name" value="HALOACID DEHALOGENASE, TYPE II (AFU_ORTHOLOGUE AFUA_2G07750)-RELATED"/>
    <property type="match status" value="1"/>
</dbReference>
<dbReference type="InterPro" id="IPR023214">
    <property type="entry name" value="HAD_sf"/>
</dbReference>
<sequence>MMFKAVLFDLDGTLLHLDTESFLGKYIKALSLKVKDHIPMEKFPKYLLESTHVMVTDNDGAKTNEEVFMEHFFKITQGDEKKLRPVFDSFYVEQFPALGDEYTGHPKAKEVIEHCKQKGLKIVLATNPVFPKAAILERLRWAGLSSEDFDVISCYEDMHFCKPNKNYFQELLDIIDVAPEHALMVGNDCQEDMVAGELGIKTFLVKDFIIDRGGQCHPDYQGDLGDITKII</sequence>
<evidence type="ECO:0000256" key="1">
    <source>
        <dbReference type="ARBA" id="ARBA00022801"/>
    </source>
</evidence>
<dbReference type="SUPFAM" id="SSF56784">
    <property type="entry name" value="HAD-like"/>
    <property type="match status" value="1"/>
</dbReference>
<dbReference type="EMBL" id="CP058559">
    <property type="protein sequence ID" value="QNO15636.1"/>
    <property type="molecule type" value="Genomic_DNA"/>
</dbReference>
<dbReference type="AlphaFoldDB" id="A0A7G9WAC4"/>
<dbReference type="KEGG" id="acae:HYG86_13055"/>
<dbReference type="GO" id="GO:0016787">
    <property type="term" value="F:hydrolase activity"/>
    <property type="evidence" value="ECO:0007669"/>
    <property type="project" value="UniProtKB-KW"/>
</dbReference>
<gene>
    <name evidence="2" type="ORF">HYG86_13055</name>
</gene>
<name>A0A7G9WAC4_ALKCA</name>
<reference evidence="2 3" key="1">
    <citation type="submission" date="2020-07" db="EMBL/GenBank/DDBJ databases">
        <title>Alkalicella. sp. LB2 genome.</title>
        <authorList>
            <person name="Postec A."/>
            <person name="Quemeneur M."/>
        </authorList>
    </citation>
    <scope>NUCLEOTIDE SEQUENCE [LARGE SCALE GENOMIC DNA]</scope>
    <source>
        <strain evidence="2 3">LB2</strain>
    </source>
</reference>
<evidence type="ECO:0000313" key="3">
    <source>
        <dbReference type="Proteomes" id="UP000516160"/>
    </source>
</evidence>
<keyword evidence="3" id="KW-1185">Reference proteome</keyword>
<organism evidence="2 3">
    <name type="scientific">Alkalicella caledoniensis</name>
    <dbReference type="NCBI Taxonomy" id="2731377"/>
    <lineage>
        <taxon>Bacteria</taxon>
        <taxon>Bacillati</taxon>
        <taxon>Bacillota</taxon>
        <taxon>Clostridia</taxon>
        <taxon>Eubacteriales</taxon>
        <taxon>Proteinivoracaceae</taxon>
        <taxon>Alkalicella</taxon>
    </lineage>
</organism>
<dbReference type="PANTHER" id="PTHR43316">
    <property type="entry name" value="HYDROLASE, HALOACID DELAHOGENASE-RELATED"/>
    <property type="match status" value="1"/>
</dbReference>
<protein>
    <submittedName>
        <fullName evidence="2">HAD family hydrolase</fullName>
    </submittedName>
</protein>